<keyword evidence="3 8" id="KW-0812">Transmembrane</keyword>
<feature type="domain" description="GtrA/DPMS transmembrane" evidence="9">
    <location>
        <begin position="10"/>
        <end position="119"/>
    </location>
</feature>
<keyword evidence="2 7" id="KW-0813">Transport</keyword>
<evidence type="ECO:0000256" key="5">
    <source>
        <dbReference type="ARBA" id="ARBA00023136"/>
    </source>
</evidence>
<evidence type="ECO:0000256" key="7">
    <source>
        <dbReference type="PIRNR" id="PIRNR006298"/>
    </source>
</evidence>
<name>A0ABR7AYF6_9PSED</name>
<keyword evidence="11" id="KW-1185">Reference proteome</keyword>
<organism evidence="10 11">
    <name type="scientific">Pseudomonas folii</name>
    <dbReference type="NCBI Taxonomy" id="2762593"/>
    <lineage>
        <taxon>Bacteria</taxon>
        <taxon>Pseudomonadati</taxon>
        <taxon>Pseudomonadota</taxon>
        <taxon>Gammaproteobacteria</taxon>
        <taxon>Pseudomonadales</taxon>
        <taxon>Pseudomonadaceae</taxon>
        <taxon>Pseudomonas</taxon>
    </lineage>
</organism>
<evidence type="ECO:0000313" key="11">
    <source>
        <dbReference type="Proteomes" id="UP000651852"/>
    </source>
</evidence>
<dbReference type="PANTHER" id="PTHR38459:SF1">
    <property type="entry name" value="PROPHAGE BACTOPRENOL-LINKED GLUCOSE TRANSLOCASE HOMOLOG"/>
    <property type="match status" value="1"/>
</dbReference>
<dbReference type="EMBL" id="JACONW010000032">
    <property type="protein sequence ID" value="MBC3949966.1"/>
    <property type="molecule type" value="Genomic_DNA"/>
</dbReference>
<accession>A0ABR7AYF6</accession>
<evidence type="ECO:0000256" key="2">
    <source>
        <dbReference type="ARBA" id="ARBA00022448"/>
    </source>
</evidence>
<feature type="transmembrane region" description="Helical" evidence="8">
    <location>
        <begin position="70"/>
        <end position="88"/>
    </location>
</feature>
<dbReference type="InterPro" id="IPR007267">
    <property type="entry name" value="GtrA_DPMS_TM"/>
</dbReference>
<keyword evidence="5 8" id="KW-0472">Membrane</keyword>
<evidence type="ECO:0000256" key="3">
    <source>
        <dbReference type="ARBA" id="ARBA00022692"/>
    </source>
</evidence>
<sequence length="123" mass="13409">MTPDLKGISRYLVVGICNTVIHWTVFFALCLGWHAPQSLANLAGFGAAASFSFYANAIYTFSARLSWSGYLLFMSFMGAMSFIAGHISDGQETPLLVTLVVSSGLSLSLGYCCSRYLIFRRPS</sequence>
<dbReference type="InterPro" id="IPR016480">
    <property type="entry name" value="Glc_translocase_bactprenl-link"/>
</dbReference>
<feature type="transmembrane region" description="Helical" evidence="8">
    <location>
        <begin position="40"/>
        <end position="58"/>
    </location>
</feature>
<evidence type="ECO:0000259" key="9">
    <source>
        <dbReference type="Pfam" id="PF04138"/>
    </source>
</evidence>
<evidence type="ECO:0000313" key="10">
    <source>
        <dbReference type="EMBL" id="MBC3949966.1"/>
    </source>
</evidence>
<protein>
    <recommendedName>
        <fullName evidence="7">Bactoprenol-linked glucose translocase</fullName>
    </recommendedName>
</protein>
<dbReference type="Proteomes" id="UP000651852">
    <property type="component" value="Unassembled WGS sequence"/>
</dbReference>
<dbReference type="PANTHER" id="PTHR38459">
    <property type="entry name" value="PROPHAGE BACTOPRENOL-LINKED GLUCOSE TRANSLOCASE HOMOLOG"/>
    <property type="match status" value="1"/>
</dbReference>
<proteinExistence type="inferred from homology"/>
<evidence type="ECO:0000256" key="6">
    <source>
        <dbReference type="ARBA" id="ARBA00025595"/>
    </source>
</evidence>
<evidence type="ECO:0000256" key="1">
    <source>
        <dbReference type="ARBA" id="ARBA00004141"/>
    </source>
</evidence>
<dbReference type="Pfam" id="PF04138">
    <property type="entry name" value="GtrA_DPMS_TM"/>
    <property type="match status" value="1"/>
</dbReference>
<comment type="function">
    <text evidence="6 7">Involved in O antigen modification. Involved in the translocation of bactoprenol-linked glucose across the cytoplasmic membrane.</text>
</comment>
<dbReference type="RefSeq" id="WP_187521220.1">
    <property type="nucleotide sequence ID" value="NZ_JACONW010000032.1"/>
</dbReference>
<dbReference type="PIRSF" id="PIRSF006298">
    <property type="entry name" value="GtrA_prd"/>
    <property type="match status" value="1"/>
</dbReference>
<comment type="caution">
    <text evidence="10">The sequence shown here is derived from an EMBL/GenBank/DDBJ whole genome shotgun (WGS) entry which is preliminary data.</text>
</comment>
<gene>
    <name evidence="10" type="ORF">H8S59_09310</name>
</gene>
<dbReference type="InterPro" id="IPR051401">
    <property type="entry name" value="GtrA_CellWall_Glycosyl"/>
</dbReference>
<comment type="subcellular location">
    <subcellularLocation>
        <location evidence="1">Membrane</location>
        <topology evidence="1">Multi-pass membrane protein</topology>
    </subcellularLocation>
</comment>
<evidence type="ECO:0000256" key="8">
    <source>
        <dbReference type="SAM" id="Phobius"/>
    </source>
</evidence>
<keyword evidence="4 8" id="KW-1133">Transmembrane helix</keyword>
<evidence type="ECO:0000256" key="4">
    <source>
        <dbReference type="ARBA" id="ARBA00022989"/>
    </source>
</evidence>
<comment type="similarity">
    <text evidence="7">Belongs to the gtrA family.</text>
</comment>
<feature type="transmembrane region" description="Helical" evidence="8">
    <location>
        <begin position="12"/>
        <end position="34"/>
    </location>
</feature>
<reference evidence="10 11" key="1">
    <citation type="submission" date="2020-08" db="EMBL/GenBank/DDBJ databases">
        <title>Putative novel bacterial strains isolated from necrotic wheat leaf tissues caused by Xanthomonas translucens.</title>
        <authorList>
            <person name="Tambong J.T."/>
        </authorList>
    </citation>
    <scope>NUCLEOTIDE SEQUENCE [LARGE SCALE GENOMIC DNA]</scope>
    <source>
        <strain evidence="10 11">DOAB 1069</strain>
    </source>
</reference>
<feature type="transmembrane region" description="Helical" evidence="8">
    <location>
        <begin position="94"/>
        <end position="118"/>
    </location>
</feature>